<keyword evidence="2" id="KW-1185">Reference proteome</keyword>
<comment type="caution">
    <text evidence="1">The sequence shown here is derived from an EMBL/GenBank/DDBJ whole genome shotgun (WGS) entry which is preliminary data.</text>
</comment>
<dbReference type="Gene3D" id="3.30.470.20">
    <property type="entry name" value="ATP-grasp fold, B domain"/>
    <property type="match status" value="1"/>
</dbReference>
<organism evidence="1 2">
    <name type="scientific">Paenibacillus oleatilyticus</name>
    <dbReference type="NCBI Taxonomy" id="2594886"/>
    <lineage>
        <taxon>Bacteria</taxon>
        <taxon>Bacillati</taxon>
        <taxon>Bacillota</taxon>
        <taxon>Bacilli</taxon>
        <taxon>Bacillales</taxon>
        <taxon>Paenibacillaceae</taxon>
        <taxon>Paenibacillus</taxon>
    </lineage>
</organism>
<dbReference type="Gene3D" id="3.40.50.20">
    <property type="match status" value="1"/>
</dbReference>
<dbReference type="Proteomes" id="UP001575622">
    <property type="component" value="Unassembled WGS sequence"/>
</dbReference>
<dbReference type="SUPFAM" id="SSF56059">
    <property type="entry name" value="Glutathione synthetase ATP-binding domain-like"/>
    <property type="match status" value="1"/>
</dbReference>
<dbReference type="EMBL" id="JBHDLN010000001">
    <property type="protein sequence ID" value="MFB0840853.1"/>
    <property type="molecule type" value="Genomic_DNA"/>
</dbReference>
<dbReference type="RefSeq" id="WP_373948136.1">
    <property type="nucleotide sequence ID" value="NZ_JBHDLN010000001.1"/>
</dbReference>
<sequence>MITKMRVSSAERLKVLITGGRAPAALELARLLAAAGCEVHAAESVRHHLCRVSKAVARSHMVPGPAREPEHFVAALEEIVRRERIAWLIPTCEEIFYVSAGLERLSSLCRVVAPPLEQLRRLHSKWEFIRRAQELGLSVPHTERVSTPQEWARFTGRIASSPEEVYRDGYVVKPEFSRFASKVRIVKPGGREAGGAAEERTRITGETPTEVRLEAESYPWVVQQFIPGRTLCTYSIAHEGRLAAHAAYAADYTVRGGACVYFEPLYHAGLLEWVREFVRMERFTGQIAFDFIETERGELYAIECNPRTTSGIHLFRPEDRLASALLHPEALGESVIEPHPQTRGMLGMPMLVCGLTESRSWRDFAAWLSKYVAARDVVFRWSDPRPFAEQLFLLLELGRAAAARKQTLMEASTGDIEWNGGTS</sequence>
<evidence type="ECO:0008006" key="3">
    <source>
        <dbReference type="Google" id="ProtNLM"/>
    </source>
</evidence>
<evidence type="ECO:0000313" key="1">
    <source>
        <dbReference type="EMBL" id="MFB0840853.1"/>
    </source>
</evidence>
<proteinExistence type="predicted"/>
<name>A0ABV4UVF8_9BACL</name>
<gene>
    <name evidence="1" type="ORF">ACEU3E_01580</name>
</gene>
<protein>
    <recommendedName>
        <fullName evidence="3">ATP-grasp domain-containing protein</fullName>
    </recommendedName>
</protein>
<accession>A0ABV4UVF8</accession>
<evidence type="ECO:0000313" key="2">
    <source>
        <dbReference type="Proteomes" id="UP001575622"/>
    </source>
</evidence>
<reference evidence="1 2" key="1">
    <citation type="submission" date="2024-09" db="EMBL/GenBank/DDBJ databases">
        <authorList>
            <person name="Makale K.P.P."/>
            <person name="Makhzoum A."/>
            <person name="Rantong G."/>
            <person name="Rahube T.O."/>
        </authorList>
    </citation>
    <scope>NUCLEOTIDE SEQUENCE [LARGE SCALE GENOMIC DNA]</scope>
    <source>
        <strain evidence="1 2">KM_D13</strain>
    </source>
</reference>